<dbReference type="EMBL" id="WJBE01000004">
    <property type="protein sequence ID" value="MBC3899057.1"/>
    <property type="molecule type" value="Genomic_DNA"/>
</dbReference>
<keyword evidence="4" id="KW-1185">Reference proteome</keyword>
<sequence>MKKIIFCGFGKLGLKCLETLHTNNYSVVHIFTHIGLEEDSVDTYAKQKNISFSYFDMRSELSKSKDIFEKLQPVYLVSINYRYIIPEDIYSIPKYALNIHGSLLPKYRGRTPHVWNIINGEKYSGVTCHLIEHIVDSGDIIKQKIVPIDEKDTGFTLLEKYLVMYPGILIDSLKHLDRNGKLLKQNPEEATYFGKRIPEMGYIDFFKESTEVKNFVRAQAFPYPGAYYYLANGEKIIINSINESDFQFEGSIGQIKLINETYYVKCKNANLEILDCQIYSNQ</sequence>
<feature type="domain" description="Formyl transferase N-terminal" evidence="1">
    <location>
        <begin position="8"/>
        <end position="161"/>
    </location>
</feature>
<dbReference type="PANTHER" id="PTHR11138">
    <property type="entry name" value="METHIONYL-TRNA FORMYLTRANSFERASE"/>
    <property type="match status" value="1"/>
</dbReference>
<dbReference type="Pfam" id="PF00551">
    <property type="entry name" value="Formyl_trans_N"/>
    <property type="match status" value="1"/>
</dbReference>
<dbReference type="InterPro" id="IPR005793">
    <property type="entry name" value="Formyl_trans_C"/>
</dbReference>
<proteinExistence type="predicted"/>
<reference evidence="3 4" key="1">
    <citation type="journal article" date="2020" name="mSystems">
        <title>Defining Genomic and Predicted Metabolic Features of the Acetobacterium Genus.</title>
        <authorList>
            <person name="Ross D.E."/>
            <person name="Marshall C.W."/>
            <person name="Gulliver D."/>
            <person name="May H.D."/>
            <person name="Norman R.S."/>
        </authorList>
    </citation>
    <scope>NUCLEOTIDE SEQUENCE [LARGE SCALE GENOMIC DNA]</scope>
    <source>
        <strain evidence="3 4">DSM 4132</strain>
    </source>
</reference>
<dbReference type="InterPro" id="IPR002376">
    <property type="entry name" value="Formyl_transf_N"/>
</dbReference>
<evidence type="ECO:0000259" key="2">
    <source>
        <dbReference type="Pfam" id="PF02911"/>
    </source>
</evidence>
<gene>
    <name evidence="3" type="ORF">GH811_05445</name>
</gene>
<protein>
    <submittedName>
        <fullName evidence="3">Methionyl-tRNA formyltransferase</fullName>
    </submittedName>
</protein>
<dbReference type="SUPFAM" id="SSF53328">
    <property type="entry name" value="Formyltransferase"/>
    <property type="match status" value="1"/>
</dbReference>
<dbReference type="InterPro" id="IPR011034">
    <property type="entry name" value="Formyl_transferase-like_C_sf"/>
</dbReference>
<dbReference type="Gene3D" id="3.40.50.12230">
    <property type="match status" value="1"/>
</dbReference>
<organism evidence="3 4">
    <name type="scientific">Acetobacterium malicum</name>
    <dbReference type="NCBI Taxonomy" id="52692"/>
    <lineage>
        <taxon>Bacteria</taxon>
        <taxon>Bacillati</taxon>
        <taxon>Bacillota</taxon>
        <taxon>Clostridia</taxon>
        <taxon>Eubacteriales</taxon>
        <taxon>Eubacteriaceae</taxon>
        <taxon>Acetobacterium</taxon>
    </lineage>
</organism>
<accession>A0ABR6YV31</accession>
<evidence type="ECO:0000313" key="3">
    <source>
        <dbReference type="EMBL" id="MBC3899057.1"/>
    </source>
</evidence>
<dbReference type="SUPFAM" id="SSF50486">
    <property type="entry name" value="FMT C-terminal domain-like"/>
    <property type="match status" value="1"/>
</dbReference>
<comment type="caution">
    <text evidence="3">The sequence shown here is derived from an EMBL/GenBank/DDBJ whole genome shotgun (WGS) entry which is preliminary data.</text>
</comment>
<dbReference type="Proteomes" id="UP000622405">
    <property type="component" value="Unassembled WGS sequence"/>
</dbReference>
<dbReference type="PANTHER" id="PTHR11138:SF5">
    <property type="entry name" value="METHIONYL-TRNA FORMYLTRANSFERASE, MITOCHONDRIAL"/>
    <property type="match status" value="1"/>
</dbReference>
<evidence type="ECO:0000313" key="4">
    <source>
        <dbReference type="Proteomes" id="UP000622405"/>
    </source>
</evidence>
<dbReference type="RefSeq" id="WP_186893628.1">
    <property type="nucleotide sequence ID" value="NZ_WJBE01000004.1"/>
</dbReference>
<name>A0ABR6YV31_9FIRM</name>
<evidence type="ECO:0000259" key="1">
    <source>
        <dbReference type="Pfam" id="PF00551"/>
    </source>
</evidence>
<dbReference type="Pfam" id="PF02911">
    <property type="entry name" value="Formyl_trans_C"/>
    <property type="match status" value="1"/>
</dbReference>
<feature type="domain" description="Formyl transferase C-terminal" evidence="2">
    <location>
        <begin position="198"/>
        <end position="278"/>
    </location>
</feature>
<dbReference type="InterPro" id="IPR036477">
    <property type="entry name" value="Formyl_transf_N_sf"/>
</dbReference>